<feature type="transmembrane region" description="Helical" evidence="1">
    <location>
        <begin position="60"/>
        <end position="89"/>
    </location>
</feature>
<feature type="transmembrane region" description="Helical" evidence="1">
    <location>
        <begin position="212"/>
        <end position="234"/>
    </location>
</feature>
<proteinExistence type="predicted"/>
<name>A0ABT8RCA4_9BACT</name>
<gene>
    <name evidence="2" type="ORF">Q0590_25890</name>
</gene>
<keyword evidence="1" id="KW-0472">Membrane</keyword>
<keyword evidence="1" id="KW-1133">Transmembrane helix</keyword>
<feature type="transmembrane region" description="Helical" evidence="1">
    <location>
        <begin position="21"/>
        <end position="40"/>
    </location>
</feature>
<dbReference type="EMBL" id="JAUKPO010000021">
    <property type="protein sequence ID" value="MDO1449736.1"/>
    <property type="molecule type" value="Genomic_DNA"/>
</dbReference>
<accession>A0ABT8RCA4</accession>
<comment type="caution">
    <text evidence="2">The sequence shown here is derived from an EMBL/GenBank/DDBJ whole genome shotgun (WGS) entry which is preliminary data.</text>
</comment>
<keyword evidence="3" id="KW-1185">Reference proteome</keyword>
<evidence type="ECO:0000313" key="2">
    <source>
        <dbReference type="EMBL" id="MDO1449736.1"/>
    </source>
</evidence>
<feature type="transmembrane region" description="Helical" evidence="1">
    <location>
        <begin position="96"/>
        <end position="121"/>
    </location>
</feature>
<reference evidence="2" key="1">
    <citation type="submission" date="2023-07" db="EMBL/GenBank/DDBJ databases">
        <title>The genome sequence of Rhodocytophaga aerolata KACC 12507.</title>
        <authorList>
            <person name="Zhang X."/>
        </authorList>
    </citation>
    <scope>NUCLEOTIDE SEQUENCE</scope>
    <source>
        <strain evidence="2">KACC 12507</strain>
    </source>
</reference>
<dbReference type="Proteomes" id="UP001168528">
    <property type="component" value="Unassembled WGS sequence"/>
</dbReference>
<protein>
    <submittedName>
        <fullName evidence="2">DUF4386 domain-containing protein</fullName>
    </submittedName>
</protein>
<evidence type="ECO:0000313" key="3">
    <source>
        <dbReference type="Proteomes" id="UP001168528"/>
    </source>
</evidence>
<sequence>MKVLATSPFEHSGDKTIVTKLIGWSFVTMFLLGIFAEFVVRTRLIIWHDPVLTYTTIQQSLPLFTSGIFAFIFIILLDMLLSIAFYVLLHSQSKPVALLMASLRLVYVAIKGFAIVGLFLAKDIYSSSMHTNRDQIHLAANQAMQFLKLHQYGFAVGLIFFGLHLMFLARLLFTIPVIPKVLSWLLLLAGIGYSLNSLVSLFATNLELLKNSIIAIFILPMTLAELLVGLYLWLKAKKVILLLK</sequence>
<evidence type="ECO:0000256" key="1">
    <source>
        <dbReference type="SAM" id="Phobius"/>
    </source>
</evidence>
<keyword evidence="1" id="KW-0812">Transmembrane</keyword>
<feature type="transmembrane region" description="Helical" evidence="1">
    <location>
        <begin position="185"/>
        <end position="206"/>
    </location>
</feature>
<organism evidence="2 3">
    <name type="scientific">Rhodocytophaga aerolata</name>
    <dbReference type="NCBI Taxonomy" id="455078"/>
    <lineage>
        <taxon>Bacteria</taxon>
        <taxon>Pseudomonadati</taxon>
        <taxon>Bacteroidota</taxon>
        <taxon>Cytophagia</taxon>
        <taxon>Cytophagales</taxon>
        <taxon>Rhodocytophagaceae</taxon>
        <taxon>Rhodocytophaga</taxon>
    </lineage>
</organism>
<dbReference type="RefSeq" id="WP_302040539.1">
    <property type="nucleotide sequence ID" value="NZ_JAUKPO010000021.1"/>
</dbReference>
<dbReference type="InterPro" id="IPR025495">
    <property type="entry name" value="DUF4386"/>
</dbReference>
<feature type="transmembrane region" description="Helical" evidence="1">
    <location>
        <begin position="152"/>
        <end position="173"/>
    </location>
</feature>
<dbReference type="Pfam" id="PF14329">
    <property type="entry name" value="DUF4386"/>
    <property type="match status" value="1"/>
</dbReference>